<evidence type="ECO:0000256" key="7">
    <source>
        <dbReference type="ARBA" id="ARBA00022989"/>
    </source>
</evidence>
<dbReference type="InterPro" id="IPR043429">
    <property type="entry name" value="ArtM/GltK/GlnP/TcyL/YhdX-like"/>
</dbReference>
<keyword evidence="7 9" id="KW-1133">Transmembrane helix</keyword>
<comment type="subcellular location">
    <subcellularLocation>
        <location evidence="1">Cell membrane</location>
        <topology evidence="1">Multi-pass membrane protein</topology>
    </subcellularLocation>
</comment>
<feature type="transmembrane region" description="Helical" evidence="9">
    <location>
        <begin position="62"/>
        <end position="82"/>
    </location>
</feature>
<dbReference type="GO" id="GO:0022857">
    <property type="term" value="F:transmembrane transporter activity"/>
    <property type="evidence" value="ECO:0007669"/>
    <property type="project" value="InterPro"/>
</dbReference>
<evidence type="ECO:0000256" key="6">
    <source>
        <dbReference type="ARBA" id="ARBA00022970"/>
    </source>
</evidence>
<evidence type="ECO:0000313" key="11">
    <source>
        <dbReference type="EMBL" id="VAW09738.1"/>
    </source>
</evidence>
<feature type="transmembrane region" description="Helical" evidence="9">
    <location>
        <begin position="218"/>
        <end position="243"/>
    </location>
</feature>
<evidence type="ECO:0000256" key="9">
    <source>
        <dbReference type="SAM" id="Phobius"/>
    </source>
</evidence>
<gene>
    <name evidence="11" type="ORF">MNBD_ACTINO02-3059</name>
</gene>
<name>A0A3B0SW46_9ZZZZ</name>
<feature type="transmembrane region" description="Helical" evidence="9">
    <location>
        <begin position="142"/>
        <end position="163"/>
    </location>
</feature>
<feature type="transmembrane region" description="Helical" evidence="9">
    <location>
        <begin position="184"/>
        <end position="212"/>
    </location>
</feature>
<keyword evidence="5 9" id="KW-0812">Transmembrane</keyword>
<keyword evidence="3" id="KW-0813">Transport</keyword>
<dbReference type="Pfam" id="PF00528">
    <property type="entry name" value="BPD_transp_1"/>
    <property type="match status" value="1"/>
</dbReference>
<feature type="transmembrane region" description="Helical" evidence="9">
    <location>
        <begin position="455"/>
        <end position="477"/>
    </location>
</feature>
<feature type="transmembrane region" description="Helical" evidence="9">
    <location>
        <begin position="264"/>
        <end position="282"/>
    </location>
</feature>
<organism evidence="11">
    <name type="scientific">hydrothermal vent metagenome</name>
    <dbReference type="NCBI Taxonomy" id="652676"/>
    <lineage>
        <taxon>unclassified sequences</taxon>
        <taxon>metagenomes</taxon>
        <taxon>ecological metagenomes</taxon>
    </lineage>
</organism>
<evidence type="ECO:0000256" key="1">
    <source>
        <dbReference type="ARBA" id="ARBA00004651"/>
    </source>
</evidence>
<dbReference type="Gene3D" id="1.10.3720.10">
    <property type="entry name" value="MetI-like"/>
    <property type="match status" value="2"/>
</dbReference>
<accession>A0A3B0SW46</accession>
<dbReference type="InterPro" id="IPR035906">
    <property type="entry name" value="MetI-like_sf"/>
</dbReference>
<dbReference type="AlphaFoldDB" id="A0A3B0SW46"/>
<dbReference type="PROSITE" id="PS50928">
    <property type="entry name" value="ABC_TM1"/>
    <property type="match status" value="1"/>
</dbReference>
<dbReference type="PANTHER" id="PTHR30614">
    <property type="entry name" value="MEMBRANE COMPONENT OF AMINO ACID ABC TRANSPORTER"/>
    <property type="match status" value="1"/>
</dbReference>
<feature type="domain" description="ABC transmembrane type-1" evidence="10">
    <location>
        <begin position="56"/>
        <end position="474"/>
    </location>
</feature>
<proteinExistence type="inferred from homology"/>
<evidence type="ECO:0000256" key="4">
    <source>
        <dbReference type="ARBA" id="ARBA00022475"/>
    </source>
</evidence>
<comment type="similarity">
    <text evidence="2">Belongs to the binding-protein-dependent transport system permease family. HisMQ subfamily.</text>
</comment>
<reference evidence="11" key="1">
    <citation type="submission" date="2018-06" db="EMBL/GenBank/DDBJ databases">
        <authorList>
            <person name="Zhirakovskaya E."/>
        </authorList>
    </citation>
    <scope>NUCLEOTIDE SEQUENCE</scope>
</reference>
<dbReference type="GO" id="GO:0043190">
    <property type="term" value="C:ATP-binding cassette (ABC) transporter complex"/>
    <property type="evidence" value="ECO:0007669"/>
    <property type="project" value="InterPro"/>
</dbReference>
<dbReference type="EMBL" id="UOEK01000643">
    <property type="protein sequence ID" value="VAW09738.1"/>
    <property type="molecule type" value="Genomic_DNA"/>
</dbReference>
<evidence type="ECO:0000259" key="10">
    <source>
        <dbReference type="PROSITE" id="PS50928"/>
    </source>
</evidence>
<dbReference type="CDD" id="cd06261">
    <property type="entry name" value="TM_PBP2"/>
    <property type="match status" value="2"/>
</dbReference>
<evidence type="ECO:0000256" key="2">
    <source>
        <dbReference type="ARBA" id="ARBA00010072"/>
    </source>
</evidence>
<evidence type="ECO:0000256" key="3">
    <source>
        <dbReference type="ARBA" id="ARBA00022448"/>
    </source>
</evidence>
<keyword evidence="8 9" id="KW-0472">Membrane</keyword>
<sequence>MVLLFFKILGGEASKNFARSDISFGFGWLGDPPGFSIREGIDLQPNSGIRALAVGGLNTLRVAFSGIVAATLLGTVIGVARLSKNFIVSKLASFYIETIRNVPLLLQMFFWQVLLQSRSSLTEESVGTKLFDVSNKGIASTWVFPSTGFWPWLMIMIGGYYLARKVARTRRKYQEDTGEDGHPGLFGFLTILGVAIVGWFVHPLLSFLSILWDGIGNLIGAVPAATVSLLIAGLAVAGAAIWIKRFLDTKRTPAGLGKLTDDDIFRMIFAGVSALVIVWIAFKVGGAIINKPDGTDASVAAVLRDGLANIFYWFGDKFTGEAGSPLAISQPVVEVRGTGGFIQYGTTGILATVAFASVWIAVTLYTAAFIAEIIRGGILAVAKGQTEASQALGLRRSQYLRLIVLPQAFRIILPPLGNQYLNLAKNTSLGTALAFGEIVAVGSTLMNQTGQSLPIVLVWMAFYLTLSLSLSGVVNYYNRRMALVER</sequence>
<dbReference type="NCBIfam" id="TIGR01726">
    <property type="entry name" value="HEQRo_perm_3TM"/>
    <property type="match status" value="1"/>
</dbReference>
<dbReference type="InterPro" id="IPR000515">
    <property type="entry name" value="MetI-like"/>
</dbReference>
<feature type="transmembrane region" description="Helical" evidence="9">
    <location>
        <begin position="349"/>
        <end position="371"/>
    </location>
</feature>
<keyword evidence="6" id="KW-0029">Amino-acid transport</keyword>
<dbReference type="InterPro" id="IPR010065">
    <property type="entry name" value="AA_ABC_transptr_permease_3TM"/>
</dbReference>
<keyword evidence="4" id="KW-1003">Cell membrane</keyword>
<protein>
    <submittedName>
        <fullName evidence="11">Glutamate Aspartate transport system permease protein GltJ (TC 3.A.1.3.4)</fullName>
    </submittedName>
</protein>
<dbReference type="PANTHER" id="PTHR30614:SF37">
    <property type="entry name" value="AMINO-ACID ABC TRANSPORTER PERMEASE PROTEIN YHDX-RELATED"/>
    <property type="match status" value="1"/>
</dbReference>
<evidence type="ECO:0000256" key="8">
    <source>
        <dbReference type="ARBA" id="ARBA00023136"/>
    </source>
</evidence>
<evidence type="ECO:0000256" key="5">
    <source>
        <dbReference type="ARBA" id="ARBA00022692"/>
    </source>
</evidence>
<dbReference type="GO" id="GO:0006865">
    <property type="term" value="P:amino acid transport"/>
    <property type="evidence" value="ECO:0007669"/>
    <property type="project" value="UniProtKB-KW"/>
</dbReference>
<dbReference type="SUPFAM" id="SSF161098">
    <property type="entry name" value="MetI-like"/>
    <property type="match status" value="1"/>
</dbReference>